<dbReference type="EMBL" id="LT799839">
    <property type="protein sequence ID" value="SLK18893.1"/>
    <property type="molecule type" value="Genomic_DNA"/>
</dbReference>
<keyword evidence="2" id="KW-1185">Reference proteome</keyword>
<accession>A0A1U6JFL5</accession>
<dbReference type="OrthoDB" id="9797779at2"/>
<sequence length="162" mass="17668">MYIISGCLCGINCKYNGKNNLNSECMKLFKEGKAILVCPEQLGGLSTPRRPAEMMDNPRGIIEGKGILLNNNNVDVTEFFKKGALEVLNIAKMINPKMIILKDGSPSCGVNYVYDGSFSGKKILGQGLTTFILKENGFKVISELDLGGEKSGILESIQEKNK</sequence>
<gene>
    <name evidence="1" type="ORF">CCH01_15660</name>
</gene>
<proteinExistence type="predicted"/>
<evidence type="ECO:0000313" key="2">
    <source>
        <dbReference type="Proteomes" id="UP000190476"/>
    </source>
</evidence>
<dbReference type="InterPro" id="IPR007553">
    <property type="entry name" value="2-thiour_desulf"/>
</dbReference>
<dbReference type="PANTHER" id="PTHR30087">
    <property type="entry name" value="INNER MEMBRANE PROTEIN"/>
    <property type="match status" value="1"/>
</dbReference>
<dbReference type="AlphaFoldDB" id="A0A1U6JFL5"/>
<reference evidence="2" key="1">
    <citation type="submission" date="2017-03" db="EMBL/GenBank/DDBJ databases">
        <authorList>
            <person name="Falquet L."/>
            <person name="Falquet L."/>
        </authorList>
    </citation>
    <scope>NUCLEOTIDE SEQUENCE [LARGE SCALE GENOMIC DNA]</scope>
</reference>
<dbReference type="Pfam" id="PF04463">
    <property type="entry name" value="2-thiour_desulf"/>
    <property type="match status" value="1"/>
</dbReference>
<dbReference type="RefSeq" id="WP_079481429.1">
    <property type="nucleotide sequence ID" value="NZ_CBML010000006.1"/>
</dbReference>
<dbReference type="Proteomes" id="UP000190476">
    <property type="component" value="Chromosome I"/>
</dbReference>
<dbReference type="GeneID" id="66301897"/>
<dbReference type="PANTHER" id="PTHR30087:SF1">
    <property type="entry name" value="HYPOTHETICAL CYTOSOLIC PROTEIN"/>
    <property type="match status" value="1"/>
</dbReference>
<name>A0A1U6JFL5_9CLOT</name>
<organism evidence="1 2">
    <name type="scientific">Clostridium chauvoei JF4335</name>
    <dbReference type="NCBI Taxonomy" id="1351755"/>
    <lineage>
        <taxon>Bacteria</taxon>
        <taxon>Bacillati</taxon>
        <taxon>Bacillota</taxon>
        <taxon>Clostridia</taxon>
        <taxon>Eubacteriales</taxon>
        <taxon>Clostridiaceae</taxon>
        <taxon>Clostridium</taxon>
    </lineage>
</organism>
<dbReference type="STRING" id="1351755.CCH01_15660"/>
<protein>
    <submittedName>
        <fullName evidence="1">Uncharacterized protein</fullName>
    </submittedName>
</protein>
<evidence type="ECO:0000313" key="1">
    <source>
        <dbReference type="EMBL" id="SLK18893.1"/>
    </source>
</evidence>